<comment type="caution">
    <text evidence="1">The sequence shown here is derived from an EMBL/GenBank/DDBJ whole genome shotgun (WGS) entry which is preliminary data.</text>
</comment>
<evidence type="ECO:0000313" key="2">
    <source>
        <dbReference type="Proteomes" id="UP001057402"/>
    </source>
</evidence>
<dbReference type="Proteomes" id="UP001057402">
    <property type="component" value="Chromosome 11"/>
</dbReference>
<accession>A0ACB9LLU8</accession>
<gene>
    <name evidence="1" type="ORF">MLD38_037105</name>
</gene>
<organism evidence="1 2">
    <name type="scientific">Melastoma candidum</name>
    <dbReference type="NCBI Taxonomy" id="119954"/>
    <lineage>
        <taxon>Eukaryota</taxon>
        <taxon>Viridiplantae</taxon>
        <taxon>Streptophyta</taxon>
        <taxon>Embryophyta</taxon>
        <taxon>Tracheophyta</taxon>
        <taxon>Spermatophyta</taxon>
        <taxon>Magnoliopsida</taxon>
        <taxon>eudicotyledons</taxon>
        <taxon>Gunneridae</taxon>
        <taxon>Pentapetalae</taxon>
        <taxon>rosids</taxon>
        <taxon>malvids</taxon>
        <taxon>Myrtales</taxon>
        <taxon>Melastomataceae</taxon>
        <taxon>Melastomatoideae</taxon>
        <taxon>Melastomateae</taxon>
        <taxon>Melastoma</taxon>
    </lineage>
</organism>
<name>A0ACB9LLU8_9MYRT</name>
<protein>
    <submittedName>
        <fullName evidence="1">Uncharacterized protein</fullName>
    </submittedName>
</protein>
<keyword evidence="2" id="KW-1185">Reference proteome</keyword>
<dbReference type="EMBL" id="CM042890">
    <property type="protein sequence ID" value="KAI4312279.1"/>
    <property type="molecule type" value="Genomic_DNA"/>
</dbReference>
<reference evidence="2" key="1">
    <citation type="journal article" date="2023" name="Front. Plant Sci.">
        <title>Chromosomal-level genome assembly of Melastoma candidum provides insights into trichome evolution.</title>
        <authorList>
            <person name="Zhong Y."/>
            <person name="Wu W."/>
            <person name="Sun C."/>
            <person name="Zou P."/>
            <person name="Liu Y."/>
            <person name="Dai S."/>
            <person name="Zhou R."/>
        </authorList>
    </citation>
    <scope>NUCLEOTIDE SEQUENCE [LARGE SCALE GENOMIC DNA]</scope>
</reference>
<sequence length="81" mass="9742">MIKGCPPFSGKKEYKVLDEYSAENHPPFQPPEKLYAHGLKVLIEDCWSEKPDKRPSFEKITERLDIDHRFFYSWWARHCPF</sequence>
<proteinExistence type="predicted"/>
<evidence type="ECO:0000313" key="1">
    <source>
        <dbReference type="EMBL" id="KAI4312279.1"/>
    </source>
</evidence>